<dbReference type="OrthoDB" id="9807426at2"/>
<dbReference type="PROSITE" id="PS50975">
    <property type="entry name" value="ATP_GRASP"/>
    <property type="match status" value="1"/>
</dbReference>
<feature type="domain" description="ATP-grasp" evidence="6">
    <location>
        <begin position="15"/>
        <end position="69"/>
    </location>
</feature>
<dbReference type="Proteomes" id="UP000245998">
    <property type="component" value="Unassembled WGS sequence"/>
</dbReference>
<dbReference type="Pfam" id="PF13380">
    <property type="entry name" value="CoA_binding_2"/>
    <property type="match status" value="1"/>
</dbReference>
<dbReference type="InterPro" id="IPR051538">
    <property type="entry name" value="Acyl-CoA_Synth/Transferase"/>
</dbReference>
<keyword evidence="2 5" id="KW-0547">Nucleotide-binding</keyword>
<sequence>MGSSDKRFLTEYEGSKLLQQYSLPVAQSNLATSKEEALTLAETIGYPVVLKGMSEKIIHKSDAGIVRVNVENGTQLSQVYDEILENAHEYDPSADVDGILVQKMVEKGLEMIVGVKKDPVFSHQLIIGLGGVFVEVLRDFSIKMMPVSEEEIYEMIGSLKGASLMKGYRGEEGINIDNLLNIVKGLNKLIDDHPEIEEMDLNPIIFHGDKATICDVRIGQGSKDEKPKYNNVRTMDELSSMLNPKSIAVIGASTNEKKNGGRLFRYIVENEFPGELYPVHPTADEIKGYKAYSNIMEIPSEIDLACIIVGAKYVLSVLKDCVKKNVKTAIIYSSGFAEVGDEGKELQRQVTKIARDGGIKLLGPNSIGIASPSKKIFTAFGAALEAKKRTLGHIGFISQSGAMGSALLSRAWEEGAGFSRWISVANEADLTTSDFIHALSEDEETKVISAFMESIQDAEAFKTASEKALSQKKPVIIYKTGRSDVGKRAVQSHTGSIAGDDNVYSSVFDKLCILRARKIEELIDVSRAFEIQPLPKGNRIGVLTASGGACSVIADLCESHGLSVPSLNDATVIEQLIPPFGSATNPVDVTAEVIAKPEMFKSVIETLIKDRNIDGVIIMLTTNADPGAFIIAKSILEVFKTHQKPIVLGRLGAQMIAPKAMEFYHSEKFPVYPTPERVVNVMSQLVKYQSLLQKHSEKAGVL</sequence>
<dbReference type="Pfam" id="PF19045">
    <property type="entry name" value="Ligase_CoA_2"/>
    <property type="match status" value="1"/>
</dbReference>
<evidence type="ECO:0000256" key="3">
    <source>
        <dbReference type="ARBA" id="ARBA00022840"/>
    </source>
</evidence>
<dbReference type="Pfam" id="PF13607">
    <property type="entry name" value="Succ_CoA_lig"/>
    <property type="match status" value="1"/>
</dbReference>
<dbReference type="SUPFAM" id="SSF52210">
    <property type="entry name" value="Succinyl-CoA synthetase domains"/>
    <property type="match status" value="2"/>
</dbReference>
<dbReference type="Gene3D" id="3.30.1490.20">
    <property type="entry name" value="ATP-grasp fold, A domain"/>
    <property type="match status" value="1"/>
</dbReference>
<dbReference type="InterPro" id="IPR043938">
    <property type="entry name" value="Ligase_CoA_dom"/>
</dbReference>
<dbReference type="GO" id="GO:0043758">
    <property type="term" value="F:acetate-CoA ligase (ADP-forming) activity"/>
    <property type="evidence" value="ECO:0007669"/>
    <property type="project" value="InterPro"/>
</dbReference>
<dbReference type="RefSeq" id="WP_116555953.1">
    <property type="nucleotide sequence ID" value="NZ_QCZG01000047.1"/>
</dbReference>
<dbReference type="InterPro" id="IPR003781">
    <property type="entry name" value="CoA-bd"/>
</dbReference>
<proteinExistence type="inferred from homology"/>
<dbReference type="GO" id="GO:0005524">
    <property type="term" value="F:ATP binding"/>
    <property type="evidence" value="ECO:0007669"/>
    <property type="project" value="UniProtKB-UniRule"/>
</dbReference>
<evidence type="ECO:0000256" key="5">
    <source>
        <dbReference type="PROSITE-ProRule" id="PRU00409"/>
    </source>
</evidence>
<dbReference type="Gene3D" id="3.40.50.261">
    <property type="entry name" value="Succinyl-CoA synthetase domains"/>
    <property type="match status" value="2"/>
</dbReference>
<gene>
    <name evidence="7" type="ORF">DCC39_16225</name>
</gene>
<protein>
    <recommendedName>
        <fullName evidence="6">ATP-grasp domain-containing protein</fullName>
    </recommendedName>
</protein>
<comment type="similarity">
    <text evidence="4">In the N-terminal section; belongs to the acetate CoA ligase alpha subunit family.</text>
</comment>
<name>A0A2U1JSL1_9BACI</name>
<dbReference type="InterPro" id="IPR013815">
    <property type="entry name" value="ATP_grasp_subdomain_1"/>
</dbReference>
<dbReference type="FunFam" id="3.30.1490.20:FF:000020">
    <property type="entry name" value="Protein lysine acetyltransferase"/>
    <property type="match status" value="1"/>
</dbReference>
<keyword evidence="3 5" id="KW-0067">ATP-binding</keyword>
<dbReference type="SMART" id="SM00881">
    <property type="entry name" value="CoA_binding"/>
    <property type="match status" value="1"/>
</dbReference>
<dbReference type="InterPro" id="IPR011761">
    <property type="entry name" value="ATP-grasp"/>
</dbReference>
<dbReference type="PANTHER" id="PTHR43334:SF1">
    <property type="entry name" value="3-HYDROXYPROPIONATE--COA LIGASE [ADP-FORMING]"/>
    <property type="match status" value="1"/>
</dbReference>
<evidence type="ECO:0000259" key="6">
    <source>
        <dbReference type="PROSITE" id="PS50975"/>
    </source>
</evidence>
<dbReference type="Pfam" id="PF13549">
    <property type="entry name" value="ATP-grasp_5"/>
    <property type="match status" value="1"/>
</dbReference>
<dbReference type="SUPFAM" id="SSF51735">
    <property type="entry name" value="NAD(P)-binding Rossmann-fold domains"/>
    <property type="match status" value="1"/>
</dbReference>
<dbReference type="Gene3D" id="3.40.50.720">
    <property type="entry name" value="NAD(P)-binding Rossmann-like Domain"/>
    <property type="match status" value="1"/>
</dbReference>
<evidence type="ECO:0000256" key="2">
    <source>
        <dbReference type="ARBA" id="ARBA00022741"/>
    </source>
</evidence>
<organism evidence="7 8">
    <name type="scientific">Pueribacillus theae</name>
    <dbReference type="NCBI Taxonomy" id="2171751"/>
    <lineage>
        <taxon>Bacteria</taxon>
        <taxon>Bacillati</taxon>
        <taxon>Bacillota</taxon>
        <taxon>Bacilli</taxon>
        <taxon>Bacillales</taxon>
        <taxon>Bacillaceae</taxon>
        <taxon>Pueribacillus</taxon>
    </lineage>
</organism>
<comment type="caution">
    <text evidence="7">The sequence shown here is derived from an EMBL/GenBank/DDBJ whole genome shotgun (WGS) entry which is preliminary data.</text>
</comment>
<keyword evidence="1" id="KW-0436">Ligase</keyword>
<dbReference type="PANTHER" id="PTHR43334">
    <property type="entry name" value="ACETATE--COA LIGASE [ADP-FORMING]"/>
    <property type="match status" value="1"/>
</dbReference>
<dbReference type="EMBL" id="QCZG01000047">
    <property type="protein sequence ID" value="PWA07798.1"/>
    <property type="molecule type" value="Genomic_DNA"/>
</dbReference>
<evidence type="ECO:0000313" key="8">
    <source>
        <dbReference type="Proteomes" id="UP000245998"/>
    </source>
</evidence>
<dbReference type="InterPro" id="IPR016102">
    <property type="entry name" value="Succinyl-CoA_synth-like"/>
</dbReference>
<dbReference type="AlphaFoldDB" id="A0A2U1JSL1"/>
<evidence type="ECO:0000256" key="1">
    <source>
        <dbReference type="ARBA" id="ARBA00022598"/>
    </source>
</evidence>
<evidence type="ECO:0000256" key="4">
    <source>
        <dbReference type="ARBA" id="ARBA00060888"/>
    </source>
</evidence>
<evidence type="ECO:0000313" key="7">
    <source>
        <dbReference type="EMBL" id="PWA07798.1"/>
    </source>
</evidence>
<keyword evidence="8" id="KW-1185">Reference proteome</keyword>
<reference evidence="7 8" key="1">
    <citation type="submission" date="2018-04" db="EMBL/GenBank/DDBJ databases">
        <title>Camelliibacillus theae gen. nov., sp. nov., isolated from Pu'er tea.</title>
        <authorList>
            <person name="Niu L."/>
        </authorList>
    </citation>
    <scope>NUCLEOTIDE SEQUENCE [LARGE SCALE GENOMIC DNA]</scope>
    <source>
        <strain evidence="7 8">T8</strain>
    </source>
</reference>
<dbReference type="GO" id="GO:0046872">
    <property type="term" value="F:metal ion binding"/>
    <property type="evidence" value="ECO:0007669"/>
    <property type="project" value="InterPro"/>
</dbReference>
<dbReference type="InterPro" id="IPR032875">
    <property type="entry name" value="Succ_CoA_lig_flav_dom"/>
</dbReference>
<dbReference type="Gene3D" id="3.30.470.20">
    <property type="entry name" value="ATP-grasp fold, B domain"/>
    <property type="match status" value="1"/>
</dbReference>
<dbReference type="SUPFAM" id="SSF56059">
    <property type="entry name" value="Glutathione synthetase ATP-binding domain-like"/>
    <property type="match status" value="1"/>
</dbReference>
<accession>A0A2U1JSL1</accession>
<dbReference type="InterPro" id="IPR036291">
    <property type="entry name" value="NAD(P)-bd_dom_sf"/>
</dbReference>